<feature type="transmembrane region" description="Helical" evidence="1">
    <location>
        <begin position="12"/>
        <end position="30"/>
    </location>
</feature>
<keyword evidence="1" id="KW-0472">Membrane</keyword>
<dbReference type="AlphaFoldDB" id="A0A6B8N0V2"/>
<reference evidence="2 3" key="1">
    <citation type="submission" date="2019-11" db="EMBL/GenBank/DDBJ databases">
        <title>Isolation and Application of One Kind of P-Hydroxybenzoic Acid Degrading Bacterium in Mitigating Cropping Obstacle of Cucumber.</title>
        <authorList>
            <person name="Wu F."/>
            <person name="An Y."/>
        </authorList>
    </citation>
    <scope>NUCLEOTIDE SEQUENCE [LARGE SCALE GENOMIC DNA]</scope>
    <source>
        <strain evidence="2 3">P620</strain>
    </source>
</reference>
<dbReference type="RefSeq" id="WP_154681494.1">
    <property type="nucleotide sequence ID" value="NZ_CP046115.1"/>
</dbReference>
<dbReference type="Proteomes" id="UP000427108">
    <property type="component" value="Chromosome"/>
</dbReference>
<keyword evidence="1" id="KW-1133">Transmembrane helix</keyword>
<keyword evidence="1" id="KW-0812">Transmembrane</keyword>
<evidence type="ECO:0000313" key="3">
    <source>
        <dbReference type="Proteomes" id="UP000427108"/>
    </source>
</evidence>
<proteinExistence type="predicted"/>
<gene>
    <name evidence="2" type="ORF">GJ746_18435</name>
</gene>
<dbReference type="EMBL" id="CP046115">
    <property type="protein sequence ID" value="QGN39148.1"/>
    <property type="molecule type" value="Genomic_DNA"/>
</dbReference>
<evidence type="ECO:0000313" key="2">
    <source>
        <dbReference type="EMBL" id="QGN39148.1"/>
    </source>
</evidence>
<name>A0A6B8N0V2_KLEOX</name>
<accession>A0A6B8N0V2</accession>
<sequence length="159" mass="18333">MKMYFKNSRLIILVTVLISITVPVLMFYYVSYKNTHFRCDATYSARKSGKLLVSKSSLVINGRYGTIMMDGRITDGNANVYFFKLRNHFEVARNNFAYNFTSQQVSILPESLNHSKVLSNFLADVLIKEGVSTFFYLYPLNDNYVITSGNMPIFFCIKH</sequence>
<dbReference type="OrthoDB" id="9989061at2"/>
<evidence type="ECO:0000256" key="1">
    <source>
        <dbReference type="SAM" id="Phobius"/>
    </source>
</evidence>
<protein>
    <submittedName>
        <fullName evidence="2">Uncharacterized protein</fullName>
    </submittedName>
</protein>
<organism evidence="2 3">
    <name type="scientific">Klebsiella oxytoca</name>
    <dbReference type="NCBI Taxonomy" id="571"/>
    <lineage>
        <taxon>Bacteria</taxon>
        <taxon>Pseudomonadati</taxon>
        <taxon>Pseudomonadota</taxon>
        <taxon>Gammaproteobacteria</taxon>
        <taxon>Enterobacterales</taxon>
        <taxon>Enterobacteriaceae</taxon>
        <taxon>Klebsiella/Raoultella group</taxon>
        <taxon>Klebsiella</taxon>
    </lineage>
</organism>